<dbReference type="InterPro" id="IPR016089">
    <property type="entry name" value="Chalcone_isomerase_bundle_sf"/>
</dbReference>
<dbReference type="EMBL" id="JAFCMP010000412">
    <property type="protein sequence ID" value="KAG5180158.1"/>
    <property type="molecule type" value="Genomic_DNA"/>
</dbReference>
<dbReference type="OrthoDB" id="18193at2759"/>
<evidence type="ECO:0000256" key="1">
    <source>
        <dbReference type="SAM" id="MobiDB-lite"/>
    </source>
</evidence>
<gene>
    <name evidence="2" type="ORF">JKP88DRAFT_279859</name>
</gene>
<dbReference type="AlphaFoldDB" id="A0A836CCL7"/>
<comment type="caution">
    <text evidence="2">The sequence shown here is derived from an EMBL/GenBank/DDBJ whole genome shotgun (WGS) entry which is preliminary data.</text>
</comment>
<sequence length="358" mass="38837">MQSGTSRDGRDRGIDSRRANRHRLSFATVQPVAEPRVEEAAGVQGFAGPADAAYNQKVEFFKERESGLRFPISLFGARPGLRQEAVLGGGAYHALMLSVYGVVCYIDVAAAAASPAVRRFKGMSPAEMRENGVWDTLIHCNDFEKSLLLKLALPVSAGRVVAAMRDQWDLSAEEKAVLCESALRHAHRIRCTTGTELMFTALDNGNVLQMRLNGELVETLHFPGLANSIFRQYFGTIPVSPGLKQSVVEGLSAALNGRVHLPTRRPRKPGAAATHAPLSQAQTQLLQQELLRMQRGGGGALAQAWQQGWGESREVALHARGGAPALTVAAALRRAVARLVVLALLLLRGRSWVRRSAR</sequence>
<evidence type="ECO:0000313" key="3">
    <source>
        <dbReference type="Proteomes" id="UP000664859"/>
    </source>
</evidence>
<dbReference type="PANTHER" id="PTHR47698">
    <property type="entry name" value="FATTY-ACID-BINDING PROTEIN 3, CHLOROPLASTIC"/>
    <property type="match status" value="1"/>
</dbReference>
<feature type="region of interest" description="Disordered" evidence="1">
    <location>
        <begin position="1"/>
        <end position="21"/>
    </location>
</feature>
<organism evidence="2 3">
    <name type="scientific">Tribonema minus</name>
    <dbReference type="NCBI Taxonomy" id="303371"/>
    <lineage>
        <taxon>Eukaryota</taxon>
        <taxon>Sar</taxon>
        <taxon>Stramenopiles</taxon>
        <taxon>Ochrophyta</taxon>
        <taxon>PX clade</taxon>
        <taxon>Xanthophyceae</taxon>
        <taxon>Tribonematales</taxon>
        <taxon>Tribonemataceae</taxon>
        <taxon>Tribonema</taxon>
    </lineage>
</organism>
<dbReference type="SUPFAM" id="SSF54626">
    <property type="entry name" value="Chalcone isomerase"/>
    <property type="match status" value="1"/>
</dbReference>
<dbReference type="InterPro" id="IPR016088">
    <property type="entry name" value="Chalcone_isomerase_3-sand"/>
</dbReference>
<name>A0A836CCL7_9STRA</name>
<dbReference type="GO" id="GO:0016872">
    <property type="term" value="F:intramolecular lyase activity"/>
    <property type="evidence" value="ECO:0007669"/>
    <property type="project" value="InterPro"/>
</dbReference>
<dbReference type="Gene3D" id="1.10.890.20">
    <property type="match status" value="1"/>
</dbReference>
<dbReference type="PANTHER" id="PTHR47698:SF2">
    <property type="entry name" value="FATTY-ACID-BINDING PROTEIN 3, CHLOROPLASTIC"/>
    <property type="match status" value="1"/>
</dbReference>
<dbReference type="Proteomes" id="UP000664859">
    <property type="component" value="Unassembled WGS sequence"/>
</dbReference>
<reference evidence="2" key="1">
    <citation type="submission" date="2021-02" db="EMBL/GenBank/DDBJ databases">
        <title>First Annotated Genome of the Yellow-green Alga Tribonema minus.</title>
        <authorList>
            <person name="Mahan K.M."/>
        </authorList>
    </citation>
    <scope>NUCLEOTIDE SEQUENCE</scope>
    <source>
        <strain evidence="2">UTEX B ZZ1240</strain>
    </source>
</reference>
<dbReference type="Gene3D" id="3.50.70.10">
    <property type="match status" value="1"/>
</dbReference>
<protein>
    <recommendedName>
        <fullName evidence="4">Chalcone isomerase domain-containing protein</fullName>
    </recommendedName>
</protein>
<evidence type="ECO:0008006" key="4">
    <source>
        <dbReference type="Google" id="ProtNLM"/>
    </source>
</evidence>
<accession>A0A836CCL7</accession>
<evidence type="ECO:0000313" key="2">
    <source>
        <dbReference type="EMBL" id="KAG5180158.1"/>
    </source>
</evidence>
<feature type="compositionally biased region" description="Basic and acidic residues" evidence="1">
    <location>
        <begin position="7"/>
        <end position="18"/>
    </location>
</feature>
<dbReference type="InterPro" id="IPR036298">
    <property type="entry name" value="Chalcone_isomerase_sf"/>
</dbReference>
<keyword evidence="3" id="KW-1185">Reference proteome</keyword>
<proteinExistence type="predicted"/>